<protein>
    <submittedName>
        <fullName evidence="1">Uncharacterized protein</fullName>
    </submittedName>
</protein>
<dbReference type="Proteomes" id="UP000190626">
    <property type="component" value="Unassembled WGS sequence"/>
</dbReference>
<accession>A0A1V4H794</accession>
<gene>
    <name evidence="1" type="ORF">BC351_40450</name>
</gene>
<sequence length="68" mass="8075">MPAASTEYIGHMNFDIRNDGSIVYEREKTLREQAHFWDEVSDRIIDVEPNLRGMLKRIRTQINLLCMH</sequence>
<dbReference type="AlphaFoldDB" id="A0A1V4H794"/>
<dbReference type="EMBL" id="MBTG01000068">
    <property type="protein sequence ID" value="OPH47028.1"/>
    <property type="molecule type" value="Genomic_DNA"/>
</dbReference>
<organism evidence="1 2">
    <name type="scientific">Paenibacillus ferrarius</name>
    <dbReference type="NCBI Taxonomy" id="1469647"/>
    <lineage>
        <taxon>Bacteria</taxon>
        <taxon>Bacillati</taxon>
        <taxon>Bacillota</taxon>
        <taxon>Bacilli</taxon>
        <taxon>Bacillales</taxon>
        <taxon>Paenibacillaceae</taxon>
        <taxon>Paenibacillus</taxon>
    </lineage>
</organism>
<name>A0A1V4H794_9BACL</name>
<proteinExistence type="predicted"/>
<evidence type="ECO:0000313" key="2">
    <source>
        <dbReference type="Proteomes" id="UP000190626"/>
    </source>
</evidence>
<evidence type="ECO:0000313" key="1">
    <source>
        <dbReference type="EMBL" id="OPH47028.1"/>
    </source>
</evidence>
<keyword evidence="2" id="KW-1185">Reference proteome</keyword>
<comment type="caution">
    <text evidence="1">The sequence shown here is derived from an EMBL/GenBank/DDBJ whole genome shotgun (WGS) entry which is preliminary data.</text>
</comment>
<reference evidence="2" key="1">
    <citation type="submission" date="2016-07" db="EMBL/GenBank/DDBJ databases">
        <authorList>
            <person name="Florea S."/>
            <person name="Webb J.S."/>
            <person name="Jaromczyk J."/>
            <person name="Schardl C.L."/>
        </authorList>
    </citation>
    <scope>NUCLEOTIDE SEQUENCE [LARGE SCALE GENOMIC DNA]</scope>
    <source>
        <strain evidence="2">CY1</strain>
    </source>
</reference>